<proteinExistence type="predicted"/>
<dbReference type="GO" id="GO:0000287">
    <property type="term" value="F:magnesium ion binding"/>
    <property type="evidence" value="ECO:0007669"/>
    <property type="project" value="UniProtKB-ARBA"/>
</dbReference>
<dbReference type="RefSeq" id="WP_143235098.1">
    <property type="nucleotide sequence ID" value="NZ_OBDY01000020.1"/>
</dbReference>
<dbReference type="EMBL" id="OBDY01000020">
    <property type="protein sequence ID" value="SNY59276.1"/>
    <property type="molecule type" value="Genomic_DNA"/>
</dbReference>
<protein>
    <submittedName>
        <fullName evidence="1">Uncharacterized protein</fullName>
    </submittedName>
</protein>
<gene>
    <name evidence="1" type="ORF">SAMN05421748_12099</name>
</gene>
<evidence type="ECO:0000313" key="2">
    <source>
        <dbReference type="Proteomes" id="UP000219612"/>
    </source>
</evidence>
<dbReference type="AlphaFoldDB" id="A0A285JIS0"/>
<sequence length="199" mass="21654">MSGFVQARRSAELRTRLMHRMLVARRFAELGAAVPMDSCRAKFGSGEEAVAAGTWAALGPADTVIRHPGRVNVPPEAGVMICLADVRESDALQRWLDSARRRDRHALAARLTISPSGDAVDALDVEAVFAAMRLHLDELHAGGPPRLVELRLGDADPITTLAQRMFVQRQLDENALRAIDADTRAYVRAVLASGRGGRR</sequence>
<name>A0A285JIS0_9ACTN</name>
<evidence type="ECO:0000313" key="1">
    <source>
        <dbReference type="EMBL" id="SNY59276.1"/>
    </source>
</evidence>
<keyword evidence="2" id="KW-1185">Reference proteome</keyword>
<accession>A0A285JIS0</accession>
<organism evidence="1 2">
    <name type="scientific">Paractinoplanes atraurantiacus</name>
    <dbReference type="NCBI Taxonomy" id="1036182"/>
    <lineage>
        <taxon>Bacteria</taxon>
        <taxon>Bacillati</taxon>
        <taxon>Actinomycetota</taxon>
        <taxon>Actinomycetes</taxon>
        <taxon>Micromonosporales</taxon>
        <taxon>Micromonosporaceae</taxon>
        <taxon>Paractinoplanes</taxon>
    </lineage>
</organism>
<dbReference type="SUPFAM" id="SSF52518">
    <property type="entry name" value="Thiamin diphosphate-binding fold (THDP-binding)"/>
    <property type="match status" value="1"/>
</dbReference>
<reference evidence="1 2" key="1">
    <citation type="submission" date="2017-09" db="EMBL/GenBank/DDBJ databases">
        <authorList>
            <person name="Ehlers B."/>
            <person name="Leendertz F.H."/>
        </authorList>
    </citation>
    <scope>NUCLEOTIDE SEQUENCE [LARGE SCALE GENOMIC DNA]</scope>
    <source>
        <strain evidence="1 2">CGMCC 4.6857</strain>
    </source>
</reference>
<dbReference type="Proteomes" id="UP000219612">
    <property type="component" value="Unassembled WGS sequence"/>
</dbReference>
<dbReference type="InterPro" id="IPR029061">
    <property type="entry name" value="THDP-binding"/>
</dbReference>
<dbReference type="OrthoDB" id="3404727at2"/>